<dbReference type="Proteomes" id="UP001205603">
    <property type="component" value="Unassembled WGS sequence"/>
</dbReference>
<keyword evidence="4" id="KW-1185">Reference proteome</keyword>
<protein>
    <submittedName>
        <fullName evidence="3">Endonuclease VIII</fullName>
    </submittedName>
</protein>
<dbReference type="RefSeq" id="WP_255028166.1">
    <property type="nucleotide sequence ID" value="NZ_JANDHW010000014.1"/>
</dbReference>
<evidence type="ECO:0000259" key="2">
    <source>
        <dbReference type="SMART" id="SM01232"/>
    </source>
</evidence>
<dbReference type="EMBL" id="JANDHW010000014">
    <property type="protein sequence ID" value="MCP9612808.1"/>
    <property type="molecule type" value="Genomic_DNA"/>
</dbReference>
<dbReference type="SUPFAM" id="SSF57716">
    <property type="entry name" value="Glucocorticoid receptor-like (DNA-binding domain)"/>
    <property type="match status" value="1"/>
</dbReference>
<dbReference type="GO" id="GO:0004519">
    <property type="term" value="F:endonuclease activity"/>
    <property type="evidence" value="ECO:0007669"/>
    <property type="project" value="UniProtKB-KW"/>
</dbReference>
<dbReference type="PANTHER" id="PTHR22993">
    <property type="entry name" value="FORMAMIDOPYRIMIDINE-DNA GLYCOSYLASE"/>
    <property type="match status" value="1"/>
</dbReference>
<dbReference type="SMART" id="SM01232">
    <property type="entry name" value="H2TH"/>
    <property type="match status" value="1"/>
</dbReference>
<proteinExistence type="inferred from homology"/>
<dbReference type="Pfam" id="PF06831">
    <property type="entry name" value="H2TH"/>
    <property type="match status" value="1"/>
</dbReference>
<evidence type="ECO:0000313" key="3">
    <source>
        <dbReference type="EMBL" id="MCP9612808.1"/>
    </source>
</evidence>
<keyword evidence="3" id="KW-0255">Endonuclease</keyword>
<dbReference type="Gene3D" id="1.10.8.50">
    <property type="match status" value="1"/>
</dbReference>
<accession>A0ABT1MJL3</accession>
<keyword evidence="3" id="KW-0378">Hydrolase</keyword>
<reference evidence="3 4" key="1">
    <citation type="submission" date="2022-07" db="EMBL/GenBank/DDBJ databases">
        <title>Fecal culturing of patients with breast cancer.</title>
        <authorList>
            <person name="Teng N.M.Y."/>
            <person name="Kiu R."/>
            <person name="Evans R."/>
            <person name="Baker D.J."/>
            <person name="Zenner C."/>
            <person name="Robinson S.D."/>
            <person name="Hall L.J."/>
        </authorList>
    </citation>
    <scope>NUCLEOTIDE SEQUENCE [LARGE SCALE GENOMIC DNA]</scope>
    <source>
        <strain evidence="3 4">LH1063</strain>
    </source>
</reference>
<dbReference type="InterPro" id="IPR015886">
    <property type="entry name" value="H2TH_FPG"/>
</dbReference>
<dbReference type="PANTHER" id="PTHR22993:SF9">
    <property type="entry name" value="FORMAMIDOPYRIMIDINE-DNA GLYCOSYLASE"/>
    <property type="match status" value="1"/>
</dbReference>
<organism evidence="3 4">
    <name type="scientific">Coprobacter tertius</name>
    <dbReference type="NCBI Taxonomy" id="2944915"/>
    <lineage>
        <taxon>Bacteria</taxon>
        <taxon>Pseudomonadati</taxon>
        <taxon>Bacteroidota</taxon>
        <taxon>Bacteroidia</taxon>
        <taxon>Bacteroidales</taxon>
        <taxon>Barnesiellaceae</taxon>
        <taxon>Coprobacter</taxon>
    </lineage>
</organism>
<sequence>MIEAPEALVLARQMNKVLMGKKITDVIGGNSPHKFAWYNGRPEDYVGRLLGKTVDRVCAKGGMVEISVADAILLFTDGVNFRYLLPGEKLPEKYQLLIGFDDFSCLTASVRMYGGLICFIKGEKDIPFAEYYRCASEKPQVLSDNFDENYFRRLITDENVQDKSVKAFLATNQTIPGLGNGVLQDILYNAGIHPKSKLRDISEPRRDLLYKSVKTTLTEMFLSGGRNTETDILGKRGKYISYLSKDTVGKECPRCGEIIRKESYMGGSIYYCSGCQQ</sequence>
<dbReference type="SUPFAM" id="SSF81624">
    <property type="entry name" value="N-terminal domain of MutM-like DNA repair proteins"/>
    <property type="match status" value="1"/>
</dbReference>
<comment type="similarity">
    <text evidence="1">Belongs to the FPG family.</text>
</comment>
<name>A0ABT1MJL3_9BACT</name>
<evidence type="ECO:0000313" key="4">
    <source>
        <dbReference type="Proteomes" id="UP001205603"/>
    </source>
</evidence>
<keyword evidence="3" id="KW-0540">Nuclease</keyword>
<dbReference type="InterPro" id="IPR035937">
    <property type="entry name" value="FPG_N"/>
</dbReference>
<dbReference type="InterPro" id="IPR010979">
    <property type="entry name" value="Ribosomal_uS13-like_H2TH"/>
</dbReference>
<gene>
    <name evidence="3" type="ORF">NMU02_11980</name>
</gene>
<feature type="domain" description="Formamidopyrimidine-DNA glycosylase H2TH DNA-binding" evidence="2">
    <location>
        <begin position="139"/>
        <end position="232"/>
    </location>
</feature>
<comment type="caution">
    <text evidence="3">The sequence shown here is derived from an EMBL/GenBank/DDBJ whole genome shotgun (WGS) entry which is preliminary data.</text>
</comment>
<dbReference type="SUPFAM" id="SSF46946">
    <property type="entry name" value="S13-like H2TH domain"/>
    <property type="match status" value="1"/>
</dbReference>
<evidence type="ECO:0000256" key="1">
    <source>
        <dbReference type="ARBA" id="ARBA00009409"/>
    </source>
</evidence>